<sequence>CYEEEEGVLLFYQCNVSDPVAVKAAAKRIQEEGRCPTIIFNNVGILHGKPILELEPKAAKVCFDRTNPINQVSG</sequence>
<organism evidence="1">
    <name type="scientific">Puccinia triticina (isolate 1-1 / race 1 (BBBD))</name>
    <name type="common">Brown leaf rust fungus</name>
    <dbReference type="NCBI Taxonomy" id="630390"/>
    <lineage>
        <taxon>Eukaryota</taxon>
        <taxon>Fungi</taxon>
        <taxon>Dikarya</taxon>
        <taxon>Basidiomycota</taxon>
        <taxon>Pucciniomycotina</taxon>
        <taxon>Pucciniomycetes</taxon>
        <taxon>Pucciniales</taxon>
        <taxon>Pucciniaceae</taxon>
        <taxon>Puccinia</taxon>
    </lineage>
</organism>
<dbReference type="SUPFAM" id="SSF51735">
    <property type="entry name" value="NAD(P)-binding Rossmann-fold domains"/>
    <property type="match status" value="1"/>
</dbReference>
<reference evidence="1" key="1">
    <citation type="submission" date="2009-11" db="EMBL/GenBank/DDBJ databases">
        <authorList>
            <consortium name="The Broad Institute Genome Sequencing Platform"/>
            <person name="Ward D."/>
            <person name="Feldgarden M."/>
            <person name="Earl A."/>
            <person name="Young S.K."/>
            <person name="Zeng Q."/>
            <person name="Koehrsen M."/>
            <person name="Alvarado L."/>
            <person name="Berlin A."/>
            <person name="Bochicchio J."/>
            <person name="Borenstein D."/>
            <person name="Chapman S.B."/>
            <person name="Chen Z."/>
            <person name="Engels R."/>
            <person name="Freedman E."/>
            <person name="Gellesch M."/>
            <person name="Goldberg J."/>
            <person name="Griggs A."/>
            <person name="Gujja S."/>
            <person name="Heilman E."/>
            <person name="Heiman D."/>
            <person name="Hepburn T."/>
            <person name="Howarth C."/>
            <person name="Jen D."/>
            <person name="Larson L."/>
            <person name="Lewis B."/>
            <person name="Mehta T."/>
            <person name="Park D."/>
            <person name="Pearson M."/>
            <person name="Roberts A."/>
            <person name="Saif S."/>
            <person name="Shea T."/>
            <person name="Shenoy N."/>
            <person name="Sisk P."/>
            <person name="Stolte C."/>
            <person name="Sykes S."/>
            <person name="Thomson T."/>
            <person name="Walk T."/>
            <person name="White J."/>
            <person name="Yandava C."/>
            <person name="Izard J."/>
            <person name="Baranova O.V."/>
            <person name="Blanton J.M."/>
            <person name="Tanner A.C."/>
            <person name="Dewhirst F.E."/>
            <person name="Haas B."/>
            <person name="Nusbaum C."/>
            <person name="Birren B."/>
        </authorList>
    </citation>
    <scope>NUCLEOTIDE SEQUENCE [LARGE SCALE GENOMIC DNA]</scope>
    <source>
        <strain evidence="1">1-1 BBBD Race 1</strain>
    </source>
</reference>
<dbReference type="Gene3D" id="3.40.50.720">
    <property type="entry name" value="NAD(P)-binding Rossmann-like Domain"/>
    <property type="match status" value="1"/>
</dbReference>
<feature type="non-terminal residue" evidence="1">
    <location>
        <position position="1"/>
    </location>
</feature>
<name>A0A180G1J6_PUCT1</name>
<accession>A0A180G1J6</accession>
<dbReference type="EMBL" id="ADAS02001289">
    <property type="protein sequence ID" value="OAV86319.1"/>
    <property type="molecule type" value="Genomic_DNA"/>
</dbReference>
<protein>
    <submittedName>
        <fullName evidence="1 2">Uncharacterized protein</fullName>
    </submittedName>
</protein>
<dbReference type="AlphaFoldDB" id="A0A180G1J6"/>
<dbReference type="Proteomes" id="UP000005240">
    <property type="component" value="Unassembled WGS sequence"/>
</dbReference>
<reference evidence="2" key="4">
    <citation type="submission" date="2025-05" db="UniProtKB">
        <authorList>
            <consortium name="EnsemblFungi"/>
        </authorList>
    </citation>
    <scope>IDENTIFICATION</scope>
    <source>
        <strain evidence="2">isolate 1-1 / race 1 (BBBD)</strain>
    </source>
</reference>
<reference evidence="2 3" key="3">
    <citation type="journal article" date="2017" name="G3 (Bethesda)">
        <title>Comparative analysis highlights variable genome content of wheat rusts and divergence of the mating loci.</title>
        <authorList>
            <person name="Cuomo C.A."/>
            <person name="Bakkeren G."/>
            <person name="Khalil H.B."/>
            <person name="Panwar V."/>
            <person name="Joly D."/>
            <person name="Linning R."/>
            <person name="Sakthikumar S."/>
            <person name="Song X."/>
            <person name="Adiconis X."/>
            <person name="Fan L."/>
            <person name="Goldberg J.M."/>
            <person name="Levin J.Z."/>
            <person name="Young S."/>
            <person name="Zeng Q."/>
            <person name="Anikster Y."/>
            <person name="Bruce M."/>
            <person name="Wang M."/>
            <person name="Yin C."/>
            <person name="McCallum B."/>
            <person name="Szabo L.J."/>
            <person name="Hulbert S."/>
            <person name="Chen X."/>
            <person name="Fellers J.P."/>
        </authorList>
    </citation>
    <scope>NUCLEOTIDE SEQUENCE</scope>
    <source>
        <strain evidence="2">isolate 1-1 / race 1 (BBBD)</strain>
        <strain evidence="3">Isolate 1-1 / race 1 (BBBD)</strain>
    </source>
</reference>
<keyword evidence="3" id="KW-1185">Reference proteome</keyword>
<dbReference type="STRING" id="630390.A0A180G1J6"/>
<dbReference type="VEuPathDB" id="FungiDB:PTTG_29968"/>
<evidence type="ECO:0000313" key="3">
    <source>
        <dbReference type="Proteomes" id="UP000005240"/>
    </source>
</evidence>
<evidence type="ECO:0000313" key="1">
    <source>
        <dbReference type="EMBL" id="OAV86319.1"/>
    </source>
</evidence>
<dbReference type="InterPro" id="IPR036291">
    <property type="entry name" value="NAD(P)-bd_dom_sf"/>
</dbReference>
<dbReference type="EnsemblFungi" id="PTTG_29968-t43_1">
    <property type="protein sequence ID" value="PTTG_29968-t43_1-p1"/>
    <property type="gene ID" value="PTTG_29968"/>
</dbReference>
<evidence type="ECO:0000313" key="2">
    <source>
        <dbReference type="EnsemblFungi" id="PTTG_29968-t43_1-p1"/>
    </source>
</evidence>
<proteinExistence type="predicted"/>
<dbReference type="OrthoDB" id="10253736at2759"/>
<reference evidence="1" key="2">
    <citation type="submission" date="2016-05" db="EMBL/GenBank/DDBJ databases">
        <title>Comparative analysis highlights variable genome content of wheat rusts and divergence of the mating loci.</title>
        <authorList>
            <person name="Cuomo C.A."/>
            <person name="Bakkeren G."/>
            <person name="Szabo L."/>
            <person name="Khalil H."/>
            <person name="Joly D."/>
            <person name="Goldberg J."/>
            <person name="Young S."/>
            <person name="Zeng Q."/>
            <person name="Fellers J."/>
        </authorList>
    </citation>
    <scope>NUCLEOTIDE SEQUENCE [LARGE SCALE GENOMIC DNA]</scope>
    <source>
        <strain evidence="1">1-1 BBBD Race 1</strain>
    </source>
</reference>
<gene>
    <name evidence="1" type="ORF">PTTG_29968</name>
</gene>